<organism evidence="1 2">
    <name type="scientific">Emticicia oligotrophica (strain DSM 17448 / CIP 109782 / MTCC 6937 / GPTSA100-15)</name>
    <dbReference type="NCBI Taxonomy" id="929562"/>
    <lineage>
        <taxon>Bacteria</taxon>
        <taxon>Pseudomonadati</taxon>
        <taxon>Bacteroidota</taxon>
        <taxon>Cytophagia</taxon>
        <taxon>Cytophagales</taxon>
        <taxon>Leadbetterellaceae</taxon>
        <taxon>Emticicia</taxon>
    </lineage>
</organism>
<evidence type="ECO:0000313" key="1">
    <source>
        <dbReference type="EMBL" id="AFK04117.1"/>
    </source>
</evidence>
<evidence type="ECO:0000313" key="2">
    <source>
        <dbReference type="Proteomes" id="UP000002875"/>
    </source>
</evidence>
<dbReference type="Proteomes" id="UP000002875">
    <property type="component" value="Chromosome"/>
</dbReference>
<gene>
    <name evidence="1" type="ordered locus">Emtol_2984</name>
</gene>
<protein>
    <submittedName>
        <fullName evidence="1">Uncharacterized protein</fullName>
    </submittedName>
</protein>
<name>A0ABM5N3T7_EMTOG</name>
<dbReference type="RefSeq" id="WP_015029811.1">
    <property type="nucleotide sequence ID" value="NC_018748.1"/>
</dbReference>
<sequence length="174" mass="20029">MSFLSSLFGKNSTSKPRTSQEYQEMLILEIEKLESSKLAGVELIYLLSSDESVQTFRKKASVNFKKEDVNTMVIASKADFEYDIRLSTNFNKRSIALFDLAPKTFEEIQKKGVNFLKQEGYKCKETKEINNFLGQGTEMKFHHSTDVQKSITVTFIVSQKPFISIFHTEMVFHV</sequence>
<dbReference type="EMBL" id="CP002961">
    <property type="protein sequence ID" value="AFK04117.1"/>
    <property type="molecule type" value="Genomic_DNA"/>
</dbReference>
<keyword evidence="2" id="KW-1185">Reference proteome</keyword>
<accession>A0ABM5N3T7</accession>
<proteinExistence type="predicted"/>
<reference evidence="1 2" key="1">
    <citation type="submission" date="2011-07" db="EMBL/GenBank/DDBJ databases">
        <title>The complete genome of chromosome of Emticicia oligotrophica DSM 17448.</title>
        <authorList>
            <consortium name="US DOE Joint Genome Institute (JGI-PGF)"/>
            <person name="Lucas S."/>
            <person name="Han J."/>
            <person name="Lapidus A."/>
            <person name="Bruce D."/>
            <person name="Goodwin L."/>
            <person name="Pitluck S."/>
            <person name="Peters L."/>
            <person name="Kyrpides N."/>
            <person name="Mavromatis K."/>
            <person name="Ivanova N."/>
            <person name="Ovchinnikova G."/>
            <person name="Teshima H."/>
            <person name="Detter J.C."/>
            <person name="Tapia R."/>
            <person name="Han C."/>
            <person name="Land M."/>
            <person name="Hauser L."/>
            <person name="Markowitz V."/>
            <person name="Cheng J.-F."/>
            <person name="Hugenholtz P."/>
            <person name="Woyke T."/>
            <person name="Wu D."/>
            <person name="Tindall B."/>
            <person name="Pomrenke H."/>
            <person name="Brambilla E."/>
            <person name="Klenk H.-P."/>
            <person name="Eisen J.A."/>
        </authorList>
    </citation>
    <scope>NUCLEOTIDE SEQUENCE [LARGE SCALE GENOMIC DNA]</scope>
    <source>
        <strain evidence="1 2">DSM 17448</strain>
    </source>
</reference>